<sequence length="504" mass="56649">MALFEAFARLGELTWLDGFCGGGGSSVGIGYVPGQRIVIAINHWQFAIDIHQANHDGTDHDCADMSQVDPWRYPRTDCAWFSPSCTKHSVAQGKKRPVQPDDAAERSRATMWDVQRFAEVHRYRFIIVENVVEVRQWWAFRAWKIAMEDTGYCLHEVFLNAAHANMLGPSANQWRDRWFCMLHLKGTRCPDIDGWLAPMAQCENCGDVRGRQAWKNGRDAGKYRAQYMYACRTCGAVVRPYVRPASELIDWDREAQLIGDRPTPLADKTMWRIGYGLRKYWGSPSLVPVEGRDGKRPTAAGAPMRTVTTRNETGLLVPAGGTWNNDAVPVDRPARTVMTRETTGLVVPPFIAELRGGSSKARLVSEPLSTVTASGNHHGLVIPYYSKTRPRTAEEPFMTVTTVDRAGLMPDPPVPYGVPLMDYLGTLHRRKSRAWQMLVDSCGFRMLEPFEYARFQAFPDSYDWSPASLARPLSKRRRVRMIGNAVPPNLARDLVGCAVESMAL</sequence>
<dbReference type="InterPro" id="IPR029063">
    <property type="entry name" value="SAM-dependent_MTases_sf"/>
</dbReference>
<dbReference type="GO" id="GO:0003677">
    <property type="term" value="F:DNA binding"/>
    <property type="evidence" value="ECO:0007669"/>
    <property type="project" value="TreeGrafter"/>
</dbReference>
<dbReference type="GO" id="GO:0044027">
    <property type="term" value="P:negative regulation of gene expression via chromosomal CpG island methylation"/>
    <property type="evidence" value="ECO:0007669"/>
    <property type="project" value="TreeGrafter"/>
</dbReference>
<dbReference type="Proteomes" id="UP000324015">
    <property type="component" value="Chromosome"/>
</dbReference>
<dbReference type="AlphaFoldDB" id="A0A5P2CTX5"/>
<dbReference type="Gene3D" id="3.40.50.150">
    <property type="entry name" value="Vaccinia Virus protein VP39"/>
    <property type="match status" value="1"/>
</dbReference>
<evidence type="ECO:0000313" key="6">
    <source>
        <dbReference type="EMBL" id="QES45188.1"/>
    </source>
</evidence>
<dbReference type="EC" id="2.1.1.37" evidence="1"/>
<dbReference type="InterPro" id="IPR001525">
    <property type="entry name" value="C5_MeTfrase"/>
</dbReference>
<dbReference type="InterPro" id="IPR050390">
    <property type="entry name" value="C5-Methyltransferase"/>
</dbReference>
<dbReference type="PANTHER" id="PTHR10629">
    <property type="entry name" value="CYTOSINE-SPECIFIC METHYLTRANSFERASE"/>
    <property type="match status" value="1"/>
</dbReference>
<dbReference type="SUPFAM" id="SSF53335">
    <property type="entry name" value="S-adenosyl-L-methionine-dependent methyltransferases"/>
    <property type="match status" value="1"/>
</dbReference>
<evidence type="ECO:0000256" key="3">
    <source>
        <dbReference type="ARBA" id="ARBA00022679"/>
    </source>
</evidence>
<evidence type="ECO:0000313" key="7">
    <source>
        <dbReference type="Proteomes" id="UP000324015"/>
    </source>
</evidence>
<proteinExistence type="predicted"/>
<dbReference type="GO" id="GO:0009307">
    <property type="term" value="P:DNA restriction-modification system"/>
    <property type="evidence" value="ECO:0007669"/>
    <property type="project" value="UniProtKB-KW"/>
</dbReference>
<evidence type="ECO:0000256" key="1">
    <source>
        <dbReference type="ARBA" id="ARBA00011975"/>
    </source>
</evidence>
<dbReference type="PANTHER" id="PTHR10629:SF52">
    <property type="entry name" value="DNA (CYTOSINE-5)-METHYLTRANSFERASE 1"/>
    <property type="match status" value="1"/>
</dbReference>
<dbReference type="Pfam" id="PF00145">
    <property type="entry name" value="DNA_methylase"/>
    <property type="match status" value="2"/>
</dbReference>
<evidence type="ECO:0000256" key="2">
    <source>
        <dbReference type="ARBA" id="ARBA00022603"/>
    </source>
</evidence>
<keyword evidence="3 6" id="KW-0808">Transferase</keyword>
<dbReference type="REBASE" id="375072">
    <property type="entry name" value="M.Sve14585ORF33140P"/>
</dbReference>
<dbReference type="GO" id="GO:0003886">
    <property type="term" value="F:DNA (cytosine-5-)-methyltransferase activity"/>
    <property type="evidence" value="ECO:0007669"/>
    <property type="project" value="UniProtKB-EC"/>
</dbReference>
<dbReference type="GO" id="GO:0032259">
    <property type="term" value="P:methylation"/>
    <property type="evidence" value="ECO:0007669"/>
    <property type="project" value="UniProtKB-KW"/>
</dbReference>
<evidence type="ECO:0000256" key="5">
    <source>
        <dbReference type="ARBA" id="ARBA00022747"/>
    </source>
</evidence>
<name>A0A5P2CTX5_STRVZ</name>
<organism evidence="6 7">
    <name type="scientific">Streptomyces venezuelae</name>
    <dbReference type="NCBI Taxonomy" id="54571"/>
    <lineage>
        <taxon>Bacteria</taxon>
        <taxon>Bacillati</taxon>
        <taxon>Actinomycetota</taxon>
        <taxon>Actinomycetes</taxon>
        <taxon>Kitasatosporales</taxon>
        <taxon>Streptomycetaceae</taxon>
        <taxon>Streptomyces</taxon>
    </lineage>
</organism>
<gene>
    <name evidence="6" type="ORF">DEJ49_33140</name>
</gene>
<protein>
    <recommendedName>
        <fullName evidence="1">DNA (cytosine-5-)-methyltransferase</fullName>
        <ecNumber evidence="1">2.1.1.37</ecNumber>
    </recommendedName>
</protein>
<evidence type="ECO:0000256" key="4">
    <source>
        <dbReference type="ARBA" id="ARBA00022691"/>
    </source>
</evidence>
<keyword evidence="4" id="KW-0949">S-adenosyl-L-methionine</keyword>
<keyword evidence="2 6" id="KW-0489">Methyltransferase</keyword>
<accession>A0A5P2CTX5</accession>
<reference evidence="6 7" key="1">
    <citation type="submission" date="2018-05" db="EMBL/GenBank/DDBJ databases">
        <title>Streptomyces venezuelae.</title>
        <authorList>
            <person name="Kim W."/>
            <person name="Lee N."/>
            <person name="Cho B.-K."/>
        </authorList>
    </citation>
    <scope>NUCLEOTIDE SEQUENCE [LARGE SCALE GENOMIC DNA]</scope>
    <source>
        <strain evidence="6 7">ATCC 14585</strain>
    </source>
</reference>
<keyword evidence="5" id="KW-0680">Restriction system</keyword>
<dbReference type="Gene3D" id="3.90.120.10">
    <property type="entry name" value="DNA Methylase, subunit A, domain 2"/>
    <property type="match status" value="1"/>
</dbReference>
<dbReference type="EMBL" id="CP029191">
    <property type="protein sequence ID" value="QES45188.1"/>
    <property type="molecule type" value="Genomic_DNA"/>
</dbReference>